<dbReference type="Proteomes" id="UP000218160">
    <property type="component" value="Chromosome 2"/>
</dbReference>
<proteinExistence type="predicted"/>
<dbReference type="KEGG" id="elux:BTN50_2097"/>
<organism evidence="1 2">
    <name type="scientific">Candidatus Enterovibrio altilux</name>
    <dbReference type="NCBI Taxonomy" id="1927128"/>
    <lineage>
        <taxon>Bacteria</taxon>
        <taxon>Pseudomonadati</taxon>
        <taxon>Pseudomonadota</taxon>
        <taxon>Gammaproteobacteria</taxon>
        <taxon>Vibrionales</taxon>
        <taxon>Vibrionaceae</taxon>
        <taxon>Enterovibrio</taxon>
    </lineage>
</organism>
<accession>A0A291BC28</accession>
<dbReference type="RefSeq" id="WP_096619962.1">
    <property type="nucleotide sequence ID" value="NZ_CP020663.1"/>
</dbReference>
<evidence type="ECO:0000313" key="1">
    <source>
        <dbReference type="EMBL" id="ATF10505.1"/>
    </source>
</evidence>
<sequence>MMGCPTKIEPNSRLIFNNIVKEAGISSTVLHREFRDVMSYVEVVKRKGTSHRTTVHAIDARKRCFDAIERIVNKATYIISNSAKLNTVNVAKEAGVDDAYIYQALPNVLKEIAKQQTETEVFGNKKTNAKLVAVVNRLVESGQKITVKDVCREVEMNKSFDVVVRKSYPDVHNAILDVIVEQKKEVRSDECIAFLGALERLRSGKSINTNPIPVGGYLSVKN</sequence>
<name>A0A291BC28_9GAMM</name>
<reference evidence="2" key="1">
    <citation type="submission" date="2017-04" db="EMBL/GenBank/DDBJ databases">
        <title>Genome evolution of the luminous symbionts of deep sea anglerfish.</title>
        <authorList>
            <person name="Hendry T.A."/>
        </authorList>
    </citation>
    <scope>NUCLEOTIDE SEQUENCE [LARGE SCALE GENOMIC DNA]</scope>
</reference>
<protein>
    <submittedName>
        <fullName evidence="1">Uncharacterized protein</fullName>
    </submittedName>
</protein>
<evidence type="ECO:0000313" key="2">
    <source>
        <dbReference type="Proteomes" id="UP000218160"/>
    </source>
</evidence>
<dbReference type="AlphaFoldDB" id="A0A291BC28"/>
<dbReference type="EMBL" id="CP020663">
    <property type="protein sequence ID" value="ATF10505.1"/>
    <property type="molecule type" value="Genomic_DNA"/>
</dbReference>
<keyword evidence="2" id="KW-1185">Reference proteome</keyword>
<gene>
    <name evidence="1" type="ORF">BTN50_2097</name>
</gene>